<protein>
    <recommendedName>
        <fullName evidence="2">RRM domain-containing protein</fullName>
    </recommendedName>
</protein>
<dbReference type="CDD" id="cd00590">
    <property type="entry name" value="RRM_SF"/>
    <property type="match status" value="1"/>
</dbReference>
<dbReference type="InterPro" id="IPR000504">
    <property type="entry name" value="RRM_dom"/>
</dbReference>
<comment type="caution">
    <text evidence="3">The sequence shown here is derived from an EMBL/GenBank/DDBJ whole genome shotgun (WGS) entry which is preliminary data.</text>
</comment>
<organism evidence="3 4">
    <name type="scientific">Hibiscus syriacus</name>
    <name type="common">Rose of Sharon</name>
    <dbReference type="NCBI Taxonomy" id="106335"/>
    <lineage>
        <taxon>Eukaryota</taxon>
        <taxon>Viridiplantae</taxon>
        <taxon>Streptophyta</taxon>
        <taxon>Embryophyta</taxon>
        <taxon>Tracheophyta</taxon>
        <taxon>Spermatophyta</taxon>
        <taxon>Magnoliopsida</taxon>
        <taxon>eudicotyledons</taxon>
        <taxon>Gunneridae</taxon>
        <taxon>Pentapetalae</taxon>
        <taxon>rosids</taxon>
        <taxon>malvids</taxon>
        <taxon>Malvales</taxon>
        <taxon>Malvaceae</taxon>
        <taxon>Malvoideae</taxon>
        <taxon>Hibiscus</taxon>
    </lineage>
</organism>
<proteinExistence type="predicted"/>
<dbReference type="GO" id="GO:0003723">
    <property type="term" value="F:RNA binding"/>
    <property type="evidence" value="ECO:0007669"/>
    <property type="project" value="UniProtKB-UniRule"/>
</dbReference>
<dbReference type="SUPFAM" id="SSF54928">
    <property type="entry name" value="RNA-binding domain, RBD"/>
    <property type="match status" value="1"/>
</dbReference>
<dbReference type="Gene3D" id="3.30.70.330">
    <property type="match status" value="1"/>
</dbReference>
<sequence>MCSQTLRDSGFTIFVNYVSKRIHVSSLKEVFQVYGVVLDVFIAYKSLKRKFADSIFAFVRFSNRDEASLAVKRADGRVLDGFKIRVFHDNTPVRLCKKVDGVRRFNKVWKPVLREARSFKEEEGGVTVAGGFPIQKFVGQQAGIHFSSTAGVHVRVGDDGVARFPSKLSVAKVLVEVQSESSFSENVSIFMEGRVVSIKVLEFGTANEGVPSANRSVDLAVESAASGSSVGKNGIPISSGGILSEACNKESLGDCFKDHVVDPTMRGCGFEVGREHDSFQTPNSSNHVGLQRVEFDGVVRDGFNIAKSFLVDASRKKVSGMVVGDGDGSPDCGFPRGIGTKVDTLVEYNNVCPGGEEDELKVGPILACASAKGNSFNKLNSNFVHAGRDFEETSVVPQRSFSFNMKMKKFGSMLNIQGKVLSKTERRRRDRALKKFNLNKSDLLFSELSGTSISNSVLKQRWAEAFVEAQEAVYLDKQLGIMFGSPETGVL</sequence>
<dbReference type="InterPro" id="IPR035979">
    <property type="entry name" value="RBD_domain_sf"/>
</dbReference>
<keyword evidence="4" id="KW-1185">Reference proteome</keyword>
<dbReference type="PROSITE" id="PS50102">
    <property type="entry name" value="RRM"/>
    <property type="match status" value="1"/>
</dbReference>
<keyword evidence="1" id="KW-0694">RNA-binding</keyword>
<evidence type="ECO:0000313" key="4">
    <source>
        <dbReference type="Proteomes" id="UP000436088"/>
    </source>
</evidence>
<dbReference type="Pfam" id="PF00076">
    <property type="entry name" value="RRM_1"/>
    <property type="match status" value="1"/>
</dbReference>
<evidence type="ECO:0000256" key="1">
    <source>
        <dbReference type="PROSITE-ProRule" id="PRU00176"/>
    </source>
</evidence>
<reference evidence="3" key="1">
    <citation type="submission" date="2019-09" db="EMBL/GenBank/DDBJ databases">
        <title>Draft genome information of white flower Hibiscus syriacus.</title>
        <authorList>
            <person name="Kim Y.-M."/>
        </authorList>
    </citation>
    <scope>NUCLEOTIDE SEQUENCE [LARGE SCALE GENOMIC DNA]</scope>
    <source>
        <strain evidence="3">YM2019G1</strain>
    </source>
</reference>
<evidence type="ECO:0000313" key="3">
    <source>
        <dbReference type="EMBL" id="KAE8725239.1"/>
    </source>
</evidence>
<feature type="domain" description="RRM" evidence="2">
    <location>
        <begin position="11"/>
        <end position="91"/>
    </location>
</feature>
<accession>A0A6A3CDN5</accession>
<dbReference type="EMBL" id="VEPZ02000430">
    <property type="protein sequence ID" value="KAE8725239.1"/>
    <property type="molecule type" value="Genomic_DNA"/>
</dbReference>
<name>A0A6A3CDN5_HIBSY</name>
<dbReference type="AlphaFoldDB" id="A0A6A3CDN5"/>
<evidence type="ECO:0000259" key="2">
    <source>
        <dbReference type="PROSITE" id="PS50102"/>
    </source>
</evidence>
<gene>
    <name evidence="3" type="ORF">F3Y22_tig00009009pilonHSYRG00299</name>
</gene>
<dbReference type="Proteomes" id="UP000436088">
    <property type="component" value="Unassembled WGS sequence"/>
</dbReference>
<dbReference type="SMART" id="SM00360">
    <property type="entry name" value="RRM"/>
    <property type="match status" value="1"/>
</dbReference>
<dbReference type="InterPro" id="IPR012677">
    <property type="entry name" value="Nucleotide-bd_a/b_plait_sf"/>
</dbReference>